<accession>A0A699IY88</accession>
<comment type="caution">
    <text evidence="3">The sequence shown here is derived from an EMBL/GenBank/DDBJ whole genome shotgun (WGS) entry which is preliminary data.</text>
</comment>
<evidence type="ECO:0000259" key="2">
    <source>
        <dbReference type="Pfam" id="PF17919"/>
    </source>
</evidence>
<feature type="domain" description="Reverse transcriptase/retrotransposon-derived protein RNase H-like" evidence="2">
    <location>
        <begin position="3"/>
        <end position="78"/>
    </location>
</feature>
<name>A0A699IY88_TANCI</name>
<feature type="region of interest" description="Disordered" evidence="1">
    <location>
        <begin position="88"/>
        <end position="137"/>
    </location>
</feature>
<feature type="compositionally biased region" description="Basic and acidic residues" evidence="1">
    <location>
        <begin position="113"/>
        <end position="129"/>
    </location>
</feature>
<evidence type="ECO:0000256" key="1">
    <source>
        <dbReference type="SAM" id="MobiDB-lite"/>
    </source>
</evidence>
<dbReference type="InterPro" id="IPR043502">
    <property type="entry name" value="DNA/RNA_pol_sf"/>
</dbReference>
<dbReference type="AlphaFoldDB" id="A0A699IY88"/>
<dbReference type="EMBL" id="BKCJ010348332">
    <property type="protein sequence ID" value="GEZ96293.1"/>
    <property type="molecule type" value="Genomic_DNA"/>
</dbReference>
<reference evidence="3" key="1">
    <citation type="journal article" date="2019" name="Sci. Rep.">
        <title>Draft genome of Tanacetum cinerariifolium, the natural source of mosquito coil.</title>
        <authorList>
            <person name="Yamashiro T."/>
            <person name="Shiraishi A."/>
            <person name="Satake H."/>
            <person name="Nakayama K."/>
        </authorList>
    </citation>
    <scope>NUCLEOTIDE SEQUENCE</scope>
</reference>
<sequence>MKDMEHAFQEMKRLIMKLPSLTTPVPKETLYVYLATSQDAVSGVLLAEHKGKQTPIQYVSRNLHEATRNYALLEKLALYLLHVKGNQEKDKIGSKPDKNRKRGEARKSLKLLRLKEEEKPKKTKKEWPKTHTRIKSY</sequence>
<feature type="compositionally biased region" description="Basic residues" evidence="1">
    <location>
        <begin position="98"/>
        <end position="112"/>
    </location>
</feature>
<dbReference type="PANTHER" id="PTHR48475:SF2">
    <property type="entry name" value="RIBONUCLEASE H"/>
    <property type="match status" value="1"/>
</dbReference>
<feature type="compositionally biased region" description="Basic and acidic residues" evidence="1">
    <location>
        <begin position="88"/>
        <end position="97"/>
    </location>
</feature>
<dbReference type="Pfam" id="PF17919">
    <property type="entry name" value="RT_RNaseH_2"/>
    <property type="match status" value="1"/>
</dbReference>
<proteinExistence type="predicted"/>
<dbReference type="PANTHER" id="PTHR48475">
    <property type="entry name" value="RIBONUCLEASE H"/>
    <property type="match status" value="1"/>
</dbReference>
<gene>
    <name evidence="3" type="ORF">Tci_568266</name>
</gene>
<dbReference type="SUPFAM" id="SSF56672">
    <property type="entry name" value="DNA/RNA polymerases"/>
    <property type="match status" value="1"/>
</dbReference>
<dbReference type="InterPro" id="IPR041577">
    <property type="entry name" value="RT_RNaseH_2"/>
</dbReference>
<protein>
    <submittedName>
        <fullName evidence="3">Protein NYNRIN-like</fullName>
    </submittedName>
</protein>
<evidence type="ECO:0000313" key="3">
    <source>
        <dbReference type="EMBL" id="GEZ96293.1"/>
    </source>
</evidence>
<organism evidence="3">
    <name type="scientific">Tanacetum cinerariifolium</name>
    <name type="common">Dalmatian daisy</name>
    <name type="synonym">Chrysanthemum cinerariifolium</name>
    <dbReference type="NCBI Taxonomy" id="118510"/>
    <lineage>
        <taxon>Eukaryota</taxon>
        <taxon>Viridiplantae</taxon>
        <taxon>Streptophyta</taxon>
        <taxon>Embryophyta</taxon>
        <taxon>Tracheophyta</taxon>
        <taxon>Spermatophyta</taxon>
        <taxon>Magnoliopsida</taxon>
        <taxon>eudicotyledons</taxon>
        <taxon>Gunneridae</taxon>
        <taxon>Pentapetalae</taxon>
        <taxon>asterids</taxon>
        <taxon>campanulids</taxon>
        <taxon>Asterales</taxon>
        <taxon>Asteraceae</taxon>
        <taxon>Asteroideae</taxon>
        <taxon>Anthemideae</taxon>
        <taxon>Anthemidinae</taxon>
        <taxon>Tanacetum</taxon>
    </lineage>
</organism>